<dbReference type="RefSeq" id="WP_013491461.1">
    <property type="nucleotide sequence ID" value="NC_014830.1"/>
</dbReference>
<dbReference type="STRING" id="710696.Intca_0595"/>
<dbReference type="Proteomes" id="UP000008914">
    <property type="component" value="Chromosome"/>
</dbReference>
<dbReference type="InterPro" id="IPR032710">
    <property type="entry name" value="NTF2-like_dom_sf"/>
</dbReference>
<dbReference type="eggNOG" id="COG3631">
    <property type="taxonomic scope" value="Bacteria"/>
</dbReference>
<evidence type="ECO:0000259" key="1">
    <source>
        <dbReference type="Pfam" id="PF12680"/>
    </source>
</evidence>
<evidence type="ECO:0000313" key="2">
    <source>
        <dbReference type="EMBL" id="ADU47140.1"/>
    </source>
</evidence>
<dbReference type="OrthoDB" id="674363at2"/>
<protein>
    <recommendedName>
        <fullName evidence="1">SnoaL-like domain-containing protein</fullName>
    </recommendedName>
</protein>
<dbReference type="EMBL" id="CP002343">
    <property type="protein sequence ID" value="ADU47140.1"/>
    <property type="molecule type" value="Genomic_DNA"/>
</dbReference>
<dbReference type="KEGG" id="ica:Intca_0595"/>
<sequence>MLADWVWRRQVAKVHAAFEALDADRLVQFWPDDVVVEFQPGTPMAGEWRGRAEVTALFRALFAQNVSLRATLHHVAVQRPWSPTGTCTALVEWSAVERGRDGHTLDVRLVSVAELRHWKTVRTRDFFFDVPGVAAHFATVDLPPRQATAPATPTAA</sequence>
<proteinExistence type="predicted"/>
<dbReference type="InterPro" id="IPR037401">
    <property type="entry name" value="SnoaL-like"/>
</dbReference>
<dbReference type="AlphaFoldDB" id="E6S9V0"/>
<dbReference type="Gene3D" id="3.10.450.50">
    <property type="match status" value="1"/>
</dbReference>
<keyword evidence="3" id="KW-1185">Reference proteome</keyword>
<reference evidence="2 3" key="1">
    <citation type="journal article" date="2010" name="Stand. Genomic Sci.">
        <title>Complete genome sequence of Intrasporangium calvum type strain (7 KIP).</title>
        <authorList>
            <person name="Del Rio T.G."/>
            <person name="Chertkov O."/>
            <person name="Yasawong M."/>
            <person name="Lucas S."/>
            <person name="Deshpande S."/>
            <person name="Cheng J.F."/>
            <person name="Detter C."/>
            <person name="Tapia R."/>
            <person name="Han C."/>
            <person name="Goodwin L."/>
            <person name="Pitluck S."/>
            <person name="Liolios K."/>
            <person name="Ivanova N."/>
            <person name="Mavromatis K."/>
            <person name="Pati A."/>
            <person name="Chen A."/>
            <person name="Palaniappan K."/>
            <person name="Land M."/>
            <person name="Hauser L."/>
            <person name="Chang Y.J."/>
            <person name="Jeffries C.D."/>
            <person name="Rohde M."/>
            <person name="Pukall R."/>
            <person name="Sikorski J."/>
            <person name="Goker M."/>
            <person name="Woyke T."/>
            <person name="Bristow J."/>
            <person name="Eisen J.A."/>
            <person name="Markowitz V."/>
            <person name="Hugenholtz P."/>
            <person name="Kyrpides N.C."/>
            <person name="Klenk H.P."/>
            <person name="Lapidus A."/>
        </authorList>
    </citation>
    <scope>NUCLEOTIDE SEQUENCE [LARGE SCALE GENOMIC DNA]</scope>
    <source>
        <strain evidence="3">ATCC 23552 / DSM 43043 / JCM 3097 / NBRC 12989 / 7 KIP</strain>
    </source>
</reference>
<name>E6S9V0_INTC7</name>
<evidence type="ECO:0000313" key="3">
    <source>
        <dbReference type="Proteomes" id="UP000008914"/>
    </source>
</evidence>
<feature type="domain" description="SnoaL-like" evidence="1">
    <location>
        <begin position="12"/>
        <end position="119"/>
    </location>
</feature>
<gene>
    <name evidence="2" type="ordered locus">Intca_0595</name>
</gene>
<dbReference type="Pfam" id="PF12680">
    <property type="entry name" value="SnoaL_2"/>
    <property type="match status" value="1"/>
</dbReference>
<dbReference type="SUPFAM" id="SSF54427">
    <property type="entry name" value="NTF2-like"/>
    <property type="match status" value="1"/>
</dbReference>
<dbReference type="HOGENOM" id="CLU_1684198_0_0_11"/>
<accession>E6S9V0</accession>
<organism evidence="2 3">
    <name type="scientific">Intrasporangium calvum (strain ATCC 23552 / DSM 43043 / JCM 3097 / NBRC 12989 / NCIMB 10167 / NRRL B-3866 / 7 KIP)</name>
    <dbReference type="NCBI Taxonomy" id="710696"/>
    <lineage>
        <taxon>Bacteria</taxon>
        <taxon>Bacillati</taxon>
        <taxon>Actinomycetota</taxon>
        <taxon>Actinomycetes</taxon>
        <taxon>Micrococcales</taxon>
        <taxon>Intrasporangiaceae</taxon>
        <taxon>Intrasporangium</taxon>
    </lineage>
</organism>